<name>A0A8T1GGF8_9STRA</name>
<feature type="compositionally biased region" description="Low complexity" evidence="1">
    <location>
        <begin position="1"/>
        <end position="16"/>
    </location>
</feature>
<proteinExistence type="predicted"/>
<accession>A0A8T1GGF8</accession>
<dbReference type="VEuPathDB" id="FungiDB:PC110_g10254"/>
<feature type="region of interest" description="Disordered" evidence="1">
    <location>
        <begin position="1"/>
        <end position="31"/>
    </location>
</feature>
<protein>
    <submittedName>
        <fullName evidence="2">Uncharacterized protein</fullName>
    </submittedName>
</protein>
<dbReference type="VEuPathDB" id="FungiDB:PC110_g10252"/>
<organism evidence="2 3">
    <name type="scientific">Phytophthora cactorum</name>
    <dbReference type="NCBI Taxonomy" id="29920"/>
    <lineage>
        <taxon>Eukaryota</taxon>
        <taxon>Sar</taxon>
        <taxon>Stramenopiles</taxon>
        <taxon>Oomycota</taxon>
        <taxon>Peronosporomycetes</taxon>
        <taxon>Peronosporales</taxon>
        <taxon>Peronosporaceae</taxon>
        <taxon>Phytophthora</taxon>
    </lineage>
</organism>
<evidence type="ECO:0000256" key="1">
    <source>
        <dbReference type="SAM" id="MobiDB-lite"/>
    </source>
</evidence>
<gene>
    <name evidence="2" type="ORF">PC118_g5486</name>
</gene>
<evidence type="ECO:0000313" key="3">
    <source>
        <dbReference type="Proteomes" id="UP000697107"/>
    </source>
</evidence>
<evidence type="ECO:0000313" key="2">
    <source>
        <dbReference type="EMBL" id="KAG2990689.1"/>
    </source>
</evidence>
<dbReference type="AlphaFoldDB" id="A0A8T1GGF8"/>
<comment type="caution">
    <text evidence="2">The sequence shown here is derived from an EMBL/GenBank/DDBJ whole genome shotgun (WGS) entry which is preliminary data.</text>
</comment>
<dbReference type="VEuPathDB" id="FungiDB:PC110_g10255"/>
<dbReference type="EMBL" id="RCML01000113">
    <property type="protein sequence ID" value="KAG2990689.1"/>
    <property type="molecule type" value="Genomic_DNA"/>
</dbReference>
<reference evidence="2" key="1">
    <citation type="submission" date="2018-10" db="EMBL/GenBank/DDBJ databases">
        <title>Effector identification in a new, highly contiguous assembly of the strawberry crown rot pathogen Phytophthora cactorum.</title>
        <authorList>
            <person name="Armitage A.D."/>
            <person name="Nellist C.F."/>
            <person name="Bates H."/>
            <person name="Vickerstaff R.J."/>
            <person name="Harrison R.J."/>
        </authorList>
    </citation>
    <scope>NUCLEOTIDE SEQUENCE</scope>
    <source>
        <strain evidence="2">P415</strain>
    </source>
</reference>
<dbReference type="Proteomes" id="UP000697107">
    <property type="component" value="Unassembled WGS sequence"/>
</dbReference>
<sequence length="313" mass="34190">MQSTPTPTSDASTDRSQSPEHHAVKKRKPTYLIRKEEEKALRDEVLKLEAQVASLQTKRIPVAASMQQVAAESKVLREVTRNQQLGVAAAQSLVLECAWTQYSHPLCPTIATFAMSDDSTACWSPAQPTAKKRKPTYLVRKEEEQSLKDEILQLQAKVAVLKTQGMPTGSAIAADPSLQESTAKWKVLTNTIKNQQLGVAEAQSLAMECTRTQPCVKFCTPTAGMIVDYLLLKPTNWICFHLQEEEKTLRDEILQLEAQVIVLQPQGMPAGAAVAATATSQSQVEGADRRCEAAGIGRCSSSVAHDRVHGEGK</sequence>